<gene>
    <name evidence="2" type="ORF">JEM65_07315</name>
</gene>
<dbReference type="Proteomes" id="UP000662373">
    <property type="component" value="Unassembled WGS sequence"/>
</dbReference>
<evidence type="ECO:0000313" key="3">
    <source>
        <dbReference type="Proteomes" id="UP000662373"/>
    </source>
</evidence>
<sequence length="233" mass="26341">MTERKKAVFNWSGGKDSALALQKTLQENEFQVVSLLTTINEETLTSSIHAIPLKLLLKQADSIGIPLYTVSLSKEKKAYEQGMTEAVTHFKSQKVTHFIFGDIFLADVKSYRESKLNPLGIEVVEPLWGKTSEEIMNDFLKSGIKTKIIVTQADKLGQTFIGREIDSAFAKSLPDGIDLCGENGEYHTFSYDGELFKNKIDFKISKANLISYDFKMDNGEMKNYEYWQAEILV</sequence>
<dbReference type="GO" id="GO:0016787">
    <property type="term" value="F:hydrolase activity"/>
    <property type="evidence" value="ECO:0007669"/>
    <property type="project" value="UniProtKB-KW"/>
</dbReference>
<dbReference type="InterPro" id="IPR014729">
    <property type="entry name" value="Rossmann-like_a/b/a_fold"/>
</dbReference>
<keyword evidence="3" id="KW-1185">Reference proteome</keyword>
<comment type="caution">
    <text evidence="2">The sequence shown here is derived from an EMBL/GenBank/DDBJ whole genome shotgun (WGS) entry which is preliminary data.</text>
</comment>
<dbReference type="Pfam" id="PF01902">
    <property type="entry name" value="Diphthami_syn_2"/>
    <property type="match status" value="1"/>
</dbReference>
<evidence type="ECO:0000259" key="1">
    <source>
        <dbReference type="Pfam" id="PF01902"/>
    </source>
</evidence>
<dbReference type="AlphaFoldDB" id="A0A934KTH8"/>
<proteinExistence type="predicted"/>
<dbReference type="EMBL" id="JAEHJZ010000013">
    <property type="protein sequence ID" value="MBJ7880458.1"/>
    <property type="molecule type" value="Genomic_DNA"/>
</dbReference>
<feature type="domain" description="Diphthamide synthase" evidence="1">
    <location>
        <begin position="6"/>
        <end position="205"/>
    </location>
</feature>
<evidence type="ECO:0000313" key="2">
    <source>
        <dbReference type="EMBL" id="MBJ7880458.1"/>
    </source>
</evidence>
<accession>A0A934KTH8</accession>
<dbReference type="Gene3D" id="3.90.1490.10">
    <property type="entry name" value="putative n-type atp pyrophosphatase, domain 2"/>
    <property type="match status" value="1"/>
</dbReference>
<keyword evidence="2" id="KW-0378">Hydrolase</keyword>
<name>A0A934KTH8_9FLAO</name>
<protein>
    <submittedName>
        <fullName evidence="2">Adenine nucleotide alpha hydrolase</fullName>
    </submittedName>
</protein>
<dbReference type="RefSeq" id="WP_199598297.1">
    <property type="nucleotide sequence ID" value="NZ_JAEHJZ010000013.1"/>
</dbReference>
<dbReference type="InterPro" id="IPR002761">
    <property type="entry name" value="Diphthami_syn_dom"/>
</dbReference>
<reference evidence="2 3" key="1">
    <citation type="submission" date="2020-09" db="EMBL/GenBank/DDBJ databases">
        <title>Draft genome of Gelidibacter salicanalis PAMC21136.</title>
        <authorList>
            <person name="Park H."/>
        </authorList>
    </citation>
    <scope>NUCLEOTIDE SEQUENCE [LARGE SCALE GENOMIC DNA]</scope>
    <source>
        <strain evidence="2 3">PAMC21136</strain>
    </source>
</reference>
<dbReference type="SUPFAM" id="SSF52402">
    <property type="entry name" value="Adenine nucleotide alpha hydrolases-like"/>
    <property type="match status" value="1"/>
</dbReference>
<dbReference type="Gene3D" id="3.40.50.620">
    <property type="entry name" value="HUPs"/>
    <property type="match status" value="1"/>
</dbReference>
<organism evidence="2 3">
    <name type="scientific">Gelidibacter salicanalis</name>
    <dbReference type="NCBI Taxonomy" id="291193"/>
    <lineage>
        <taxon>Bacteria</taxon>
        <taxon>Pseudomonadati</taxon>
        <taxon>Bacteroidota</taxon>
        <taxon>Flavobacteriia</taxon>
        <taxon>Flavobacteriales</taxon>
        <taxon>Flavobacteriaceae</taxon>
        <taxon>Gelidibacter</taxon>
    </lineage>
</organism>